<protein>
    <submittedName>
        <fullName evidence="6">AGAP008954-PA-like protein</fullName>
    </submittedName>
</protein>
<dbReference type="InterPro" id="IPR002893">
    <property type="entry name" value="Znf_MYND"/>
</dbReference>
<dbReference type="VEuPathDB" id="VectorBase:ASIC020701"/>
<dbReference type="OrthoDB" id="265717at2759"/>
<dbReference type="PANTHER" id="PTHR12197:SF251">
    <property type="entry name" value="EG:BACR7C10.4 PROTEIN"/>
    <property type="match status" value="1"/>
</dbReference>
<dbReference type="InterPro" id="IPR050869">
    <property type="entry name" value="H3K4_H4K5_MeTrfase"/>
</dbReference>
<dbReference type="EMBL" id="ATLV01025608">
    <property type="status" value="NOT_ANNOTATED_CDS"/>
    <property type="molecule type" value="Genomic_DNA"/>
</dbReference>
<organism evidence="7 8">
    <name type="scientific">Anopheles sinensis</name>
    <name type="common">Mosquito</name>
    <dbReference type="NCBI Taxonomy" id="74873"/>
    <lineage>
        <taxon>Eukaryota</taxon>
        <taxon>Metazoa</taxon>
        <taxon>Ecdysozoa</taxon>
        <taxon>Arthropoda</taxon>
        <taxon>Hexapoda</taxon>
        <taxon>Insecta</taxon>
        <taxon>Pterygota</taxon>
        <taxon>Neoptera</taxon>
        <taxon>Endopterygota</taxon>
        <taxon>Diptera</taxon>
        <taxon>Nematocera</taxon>
        <taxon>Culicoidea</taxon>
        <taxon>Culicidae</taxon>
        <taxon>Anophelinae</taxon>
        <taxon>Anopheles</taxon>
    </lineage>
</organism>
<dbReference type="SUPFAM" id="SSF82199">
    <property type="entry name" value="SET domain"/>
    <property type="match status" value="1"/>
</dbReference>
<keyword evidence="8" id="KW-1185">Reference proteome</keyword>
<dbReference type="Gene3D" id="1.10.220.160">
    <property type="match status" value="1"/>
</dbReference>
<dbReference type="PROSITE" id="PS50865">
    <property type="entry name" value="ZF_MYND_2"/>
    <property type="match status" value="1"/>
</dbReference>
<evidence type="ECO:0000313" key="6">
    <source>
        <dbReference type="EMBL" id="KFB52460.1"/>
    </source>
</evidence>
<evidence type="ECO:0000259" key="5">
    <source>
        <dbReference type="PROSITE" id="PS50865"/>
    </source>
</evidence>
<reference evidence="6 8" key="1">
    <citation type="journal article" date="2014" name="BMC Genomics">
        <title>Genome sequence of Anopheles sinensis provides insight into genetics basis of mosquito competence for malaria parasites.</title>
        <authorList>
            <person name="Zhou D."/>
            <person name="Zhang D."/>
            <person name="Ding G."/>
            <person name="Shi L."/>
            <person name="Hou Q."/>
            <person name="Ye Y."/>
            <person name="Xu Y."/>
            <person name="Zhou H."/>
            <person name="Xiong C."/>
            <person name="Li S."/>
            <person name="Yu J."/>
            <person name="Hong S."/>
            <person name="Yu X."/>
            <person name="Zou P."/>
            <person name="Chen C."/>
            <person name="Chang X."/>
            <person name="Wang W."/>
            <person name="Lv Y."/>
            <person name="Sun Y."/>
            <person name="Ma L."/>
            <person name="Shen B."/>
            <person name="Zhu C."/>
        </authorList>
    </citation>
    <scope>NUCLEOTIDE SEQUENCE [LARGE SCALE GENOMIC DNA]</scope>
</reference>
<dbReference type="STRING" id="74873.A0A084WQG6"/>
<keyword evidence="2 4" id="KW-0863">Zinc-finger</keyword>
<dbReference type="SUPFAM" id="SSF144232">
    <property type="entry name" value="HIT/MYND zinc finger-like"/>
    <property type="match status" value="1"/>
</dbReference>
<evidence type="ECO:0000313" key="8">
    <source>
        <dbReference type="Proteomes" id="UP000030765"/>
    </source>
</evidence>
<dbReference type="GO" id="GO:0008270">
    <property type="term" value="F:zinc ion binding"/>
    <property type="evidence" value="ECO:0007669"/>
    <property type="project" value="UniProtKB-KW"/>
</dbReference>
<dbReference type="InterPro" id="IPR046341">
    <property type="entry name" value="SET_dom_sf"/>
</dbReference>
<evidence type="ECO:0000256" key="3">
    <source>
        <dbReference type="ARBA" id="ARBA00022833"/>
    </source>
</evidence>
<reference evidence="7" key="2">
    <citation type="submission" date="2020-05" db="UniProtKB">
        <authorList>
            <consortium name="EnsemblMetazoa"/>
        </authorList>
    </citation>
    <scope>IDENTIFICATION</scope>
</reference>
<dbReference type="PANTHER" id="PTHR12197">
    <property type="entry name" value="HISTONE-LYSINE N-METHYLTRANSFERASE SMYD"/>
    <property type="match status" value="1"/>
</dbReference>
<proteinExistence type="predicted"/>
<sequence length="463" mass="53236">MKKSFHRRGDLILQEKPFACVLQPQYRQQRCDRCFKQGKVLKCSNCLYVRYCNRSCQTEAWPDHKDECAKLKALPAGLVVPAAALMMARIIRRLQQGGDFQKGYYTPKYYRRFHDLMPHEENIRKDAKRMEHFESLSVVLLRLLDEPAIPAGGELLRIYGKMCINSFNIVDNETITIGTGMYLGASILDHSCRPNAVPTFVGDTLQIRLLEDYTGSEVDFGKIYISYIDLLNPADARQSELADRYYFRCECDRCRDEAERKLMNAAACPNADCDEPLDLDGGKLTACPACKTEIKDSRREQFVEISSFTKEQLSKMKDVAYLDVCQLCLKRQKGILHQYNVYYLKTLDHAFECAIDMEKWTEAIGYGLRLVDGFRKFHGQYHPLFGLLLMKVGKMQLYLCQFAEAMKSLHAAEKIVRVTHGDQHDLYRQQLVPLLCDAAREFELAEEAKKGSDSGVEIREIMQ</sequence>
<dbReference type="AlphaFoldDB" id="A0A084WQG6"/>
<keyword evidence="1" id="KW-0479">Metal-binding</keyword>
<evidence type="ECO:0000256" key="2">
    <source>
        <dbReference type="ARBA" id="ARBA00022771"/>
    </source>
</evidence>
<feature type="domain" description="MYND-type" evidence="5">
    <location>
        <begin position="31"/>
        <end position="68"/>
    </location>
</feature>
<dbReference type="PROSITE" id="PS01360">
    <property type="entry name" value="ZF_MYND_1"/>
    <property type="match status" value="1"/>
</dbReference>
<evidence type="ECO:0000256" key="4">
    <source>
        <dbReference type="PROSITE-ProRule" id="PRU00134"/>
    </source>
</evidence>
<dbReference type="EnsemblMetazoa" id="ASIC020701-RA">
    <property type="protein sequence ID" value="ASIC020701-PA"/>
    <property type="gene ID" value="ASIC020701"/>
</dbReference>
<dbReference type="GO" id="GO:0005634">
    <property type="term" value="C:nucleus"/>
    <property type="evidence" value="ECO:0007669"/>
    <property type="project" value="TreeGrafter"/>
</dbReference>
<dbReference type="InterPro" id="IPR011990">
    <property type="entry name" value="TPR-like_helical_dom_sf"/>
</dbReference>
<dbReference type="Gene3D" id="1.25.40.970">
    <property type="match status" value="1"/>
</dbReference>
<dbReference type="Gene3D" id="2.170.270.10">
    <property type="entry name" value="SET domain"/>
    <property type="match status" value="1"/>
</dbReference>
<keyword evidence="3" id="KW-0862">Zinc</keyword>
<gene>
    <name evidence="6" type="ORF">ZHAS_00020701</name>
</gene>
<dbReference type="OMA" id="LHMKLGK"/>
<dbReference type="Proteomes" id="UP000030765">
    <property type="component" value="Unassembled WGS sequence"/>
</dbReference>
<dbReference type="Pfam" id="PF01753">
    <property type="entry name" value="zf-MYND"/>
    <property type="match status" value="1"/>
</dbReference>
<name>A0A084WQG6_ANOSI</name>
<dbReference type="VEuPathDB" id="VectorBase:ASIS005390"/>
<dbReference type="Gene3D" id="1.25.40.10">
    <property type="entry name" value="Tetratricopeptide repeat domain"/>
    <property type="match status" value="1"/>
</dbReference>
<dbReference type="Gene3D" id="6.10.140.2220">
    <property type="match status" value="1"/>
</dbReference>
<evidence type="ECO:0000256" key="1">
    <source>
        <dbReference type="ARBA" id="ARBA00022723"/>
    </source>
</evidence>
<evidence type="ECO:0000313" key="7">
    <source>
        <dbReference type="EnsemblMetazoa" id="ASIC020701-PA"/>
    </source>
</evidence>
<accession>A0A084WQG6</accession>
<dbReference type="EMBL" id="KE525396">
    <property type="protein sequence ID" value="KFB52460.1"/>
    <property type="molecule type" value="Genomic_DNA"/>
</dbReference>